<dbReference type="Pfam" id="PF02798">
    <property type="entry name" value="GST_N"/>
    <property type="match status" value="1"/>
</dbReference>
<dbReference type="Gene3D" id="3.40.30.10">
    <property type="entry name" value="Glutaredoxin"/>
    <property type="match status" value="1"/>
</dbReference>
<dbReference type="InterPro" id="IPR036249">
    <property type="entry name" value="Thioredoxin-like_sf"/>
</dbReference>
<protein>
    <recommendedName>
        <fullName evidence="1">glutathione transferase</fullName>
        <ecNumber evidence="1">2.5.1.18</ecNumber>
    </recommendedName>
</protein>
<dbReference type="CDD" id="cd03058">
    <property type="entry name" value="GST_N_Tau"/>
    <property type="match status" value="1"/>
</dbReference>
<evidence type="ECO:0000256" key="2">
    <source>
        <dbReference type="ARBA" id="ARBA00022679"/>
    </source>
</evidence>
<dbReference type="InterPro" id="IPR045073">
    <property type="entry name" value="Omega/Tau-like"/>
</dbReference>
<dbReference type="AlphaFoldDB" id="A0A426ZKS2"/>
<dbReference type="EC" id="2.5.1.18" evidence="1"/>
<dbReference type="InterPro" id="IPR004045">
    <property type="entry name" value="Glutathione_S-Trfase_N"/>
</dbReference>
<dbReference type="EMBL" id="AMZH03006124">
    <property type="protein sequence ID" value="RRT64602.1"/>
    <property type="molecule type" value="Genomic_DNA"/>
</dbReference>
<dbReference type="SUPFAM" id="SSF47616">
    <property type="entry name" value="GST C-terminal domain-like"/>
    <property type="match status" value="1"/>
</dbReference>
<reference evidence="6 7" key="1">
    <citation type="journal article" date="2014" name="Agronomy (Basel)">
        <title>A Draft Genome Sequence for Ensete ventricosum, the Drought-Tolerant Tree Against Hunger.</title>
        <authorList>
            <person name="Harrison J."/>
            <person name="Moore K.A."/>
            <person name="Paszkiewicz K."/>
            <person name="Jones T."/>
            <person name="Grant M."/>
            <person name="Ambacheew D."/>
            <person name="Muzemil S."/>
            <person name="Studholme D.J."/>
        </authorList>
    </citation>
    <scope>NUCLEOTIDE SEQUENCE [LARGE SCALE GENOMIC DNA]</scope>
</reference>
<accession>A0A426ZKS2</accession>
<sequence>MHIPIDRDLSVPFKGRLVWSTQAVGFRGAQTRAQNHFRGIENKSVGSVRSFVPAMSYKGFRAIQEIKRSIDPLPSPSFQGSALMDQPSSLKLLGSWADSHTHRVQLALKLKSLEFDYQEEDVVNISPALLLHNPVYKKVPVLLHKGRPVVESVVILQYIDETWTGNPLMPADPFERAVARFWCHFAEDKVIPSMLMSKLDLSLALGLLQMQLAPAVGAVFSSSGEGQKAAVDQVHQNLKLLECEIRDGAFEGRRFFGGDKIGMLDIVLGCGSYWLSVFEEVMEVKLVDPESFPAFHAWLRDFEEQNEVKETIPAIDKLLEYARGVRQMMLTLSSSTITSVPATAAAAATTTGNDDVAVDAIDGSSG</sequence>
<feature type="domain" description="GST C-terminal" evidence="5">
    <location>
        <begin position="172"/>
        <end position="325"/>
    </location>
</feature>
<dbReference type="PANTHER" id="PTHR11260:SF683">
    <property type="entry name" value="GLUTATHIONE TRANSFERASE"/>
    <property type="match status" value="1"/>
</dbReference>
<name>A0A426ZKS2_ENSVE</name>
<dbReference type="CDD" id="cd03185">
    <property type="entry name" value="GST_C_Tau"/>
    <property type="match status" value="1"/>
</dbReference>
<gene>
    <name evidence="6" type="ORF">B296_00010337</name>
</gene>
<dbReference type="InterPro" id="IPR040079">
    <property type="entry name" value="Glutathione_S-Trfase"/>
</dbReference>
<proteinExistence type="predicted"/>
<dbReference type="GO" id="GO:0005737">
    <property type="term" value="C:cytoplasm"/>
    <property type="evidence" value="ECO:0007669"/>
    <property type="project" value="TreeGrafter"/>
</dbReference>
<dbReference type="GO" id="GO:0004364">
    <property type="term" value="F:glutathione transferase activity"/>
    <property type="evidence" value="ECO:0007669"/>
    <property type="project" value="UniProtKB-EC"/>
</dbReference>
<dbReference type="Gene3D" id="1.20.1050.10">
    <property type="match status" value="1"/>
</dbReference>
<dbReference type="GO" id="GO:0006749">
    <property type="term" value="P:glutathione metabolic process"/>
    <property type="evidence" value="ECO:0007669"/>
    <property type="project" value="InterPro"/>
</dbReference>
<evidence type="ECO:0000313" key="7">
    <source>
        <dbReference type="Proteomes" id="UP000287651"/>
    </source>
</evidence>
<keyword evidence="2" id="KW-0808">Transferase</keyword>
<feature type="domain" description="GST N-terminal" evidence="4">
    <location>
        <begin position="88"/>
        <end position="167"/>
    </location>
</feature>
<evidence type="ECO:0000256" key="3">
    <source>
        <dbReference type="ARBA" id="ARBA00047960"/>
    </source>
</evidence>
<evidence type="ECO:0000259" key="5">
    <source>
        <dbReference type="PROSITE" id="PS50405"/>
    </source>
</evidence>
<dbReference type="PROSITE" id="PS50405">
    <property type="entry name" value="GST_CTER"/>
    <property type="match status" value="1"/>
</dbReference>
<organism evidence="6 7">
    <name type="scientific">Ensete ventricosum</name>
    <name type="common">Abyssinian banana</name>
    <name type="synonym">Musa ensete</name>
    <dbReference type="NCBI Taxonomy" id="4639"/>
    <lineage>
        <taxon>Eukaryota</taxon>
        <taxon>Viridiplantae</taxon>
        <taxon>Streptophyta</taxon>
        <taxon>Embryophyta</taxon>
        <taxon>Tracheophyta</taxon>
        <taxon>Spermatophyta</taxon>
        <taxon>Magnoliopsida</taxon>
        <taxon>Liliopsida</taxon>
        <taxon>Zingiberales</taxon>
        <taxon>Musaceae</taxon>
        <taxon>Ensete</taxon>
    </lineage>
</organism>
<dbReference type="InterPro" id="IPR036282">
    <property type="entry name" value="Glutathione-S-Trfase_C_sf"/>
</dbReference>
<evidence type="ECO:0000256" key="1">
    <source>
        <dbReference type="ARBA" id="ARBA00012452"/>
    </source>
</evidence>
<dbReference type="SFLD" id="SFLDG00358">
    <property type="entry name" value="Main_(cytGST)"/>
    <property type="match status" value="1"/>
</dbReference>
<comment type="catalytic activity">
    <reaction evidence="3">
        <text>RX + glutathione = an S-substituted glutathione + a halide anion + H(+)</text>
        <dbReference type="Rhea" id="RHEA:16437"/>
        <dbReference type="ChEBI" id="CHEBI:15378"/>
        <dbReference type="ChEBI" id="CHEBI:16042"/>
        <dbReference type="ChEBI" id="CHEBI:17792"/>
        <dbReference type="ChEBI" id="CHEBI:57925"/>
        <dbReference type="ChEBI" id="CHEBI:90779"/>
        <dbReference type="EC" id="2.5.1.18"/>
    </reaction>
</comment>
<dbReference type="SFLD" id="SFLDS00019">
    <property type="entry name" value="Glutathione_Transferase_(cytos"/>
    <property type="match status" value="1"/>
</dbReference>
<dbReference type="InterPro" id="IPR045074">
    <property type="entry name" value="GST_C_Tau"/>
</dbReference>
<dbReference type="PROSITE" id="PS50404">
    <property type="entry name" value="GST_NTER"/>
    <property type="match status" value="1"/>
</dbReference>
<dbReference type="PANTHER" id="PTHR11260">
    <property type="entry name" value="GLUTATHIONE S-TRANSFERASE, GST, SUPERFAMILY, GST DOMAIN CONTAINING"/>
    <property type="match status" value="1"/>
</dbReference>
<comment type="caution">
    <text evidence="6">The sequence shown here is derived from an EMBL/GenBank/DDBJ whole genome shotgun (WGS) entry which is preliminary data.</text>
</comment>
<dbReference type="Proteomes" id="UP000287651">
    <property type="component" value="Unassembled WGS sequence"/>
</dbReference>
<evidence type="ECO:0000259" key="4">
    <source>
        <dbReference type="PROSITE" id="PS50404"/>
    </source>
</evidence>
<evidence type="ECO:0000313" key="6">
    <source>
        <dbReference type="EMBL" id="RRT64602.1"/>
    </source>
</evidence>
<dbReference type="InterPro" id="IPR010987">
    <property type="entry name" value="Glutathione-S-Trfase_C-like"/>
</dbReference>
<dbReference type="SUPFAM" id="SSF52833">
    <property type="entry name" value="Thioredoxin-like"/>
    <property type="match status" value="1"/>
</dbReference>